<sequence>GVIFHGWGVDLPTENVVIGDKNVTVPKDAPPVGFRLPYYLREIHPKISRGYSSLQA</sequence>
<feature type="non-terminal residue" evidence="1">
    <location>
        <position position="56"/>
    </location>
</feature>
<reference evidence="1" key="1">
    <citation type="submission" date="2021-06" db="EMBL/GenBank/DDBJ databases">
        <authorList>
            <person name="Hodson N. C."/>
            <person name="Mongue J. A."/>
            <person name="Jaron S. K."/>
        </authorList>
    </citation>
    <scope>NUCLEOTIDE SEQUENCE</scope>
</reference>
<keyword evidence="2" id="KW-1185">Reference proteome</keyword>
<gene>
    <name evidence="1" type="ORF">AFUS01_LOCUS37715</name>
</gene>
<dbReference type="AlphaFoldDB" id="A0A8J2LR86"/>
<evidence type="ECO:0000313" key="2">
    <source>
        <dbReference type="Proteomes" id="UP000708208"/>
    </source>
</evidence>
<evidence type="ECO:0000313" key="1">
    <source>
        <dbReference type="EMBL" id="CAG7827749.1"/>
    </source>
</evidence>
<protein>
    <submittedName>
        <fullName evidence="1">Uncharacterized protein</fullName>
    </submittedName>
</protein>
<proteinExistence type="predicted"/>
<organism evidence="1 2">
    <name type="scientific">Allacma fusca</name>
    <dbReference type="NCBI Taxonomy" id="39272"/>
    <lineage>
        <taxon>Eukaryota</taxon>
        <taxon>Metazoa</taxon>
        <taxon>Ecdysozoa</taxon>
        <taxon>Arthropoda</taxon>
        <taxon>Hexapoda</taxon>
        <taxon>Collembola</taxon>
        <taxon>Symphypleona</taxon>
        <taxon>Sminthuridae</taxon>
        <taxon>Allacma</taxon>
    </lineage>
</organism>
<comment type="caution">
    <text evidence="1">The sequence shown here is derived from an EMBL/GenBank/DDBJ whole genome shotgun (WGS) entry which is preliminary data.</text>
</comment>
<name>A0A8J2LR86_9HEXA</name>
<accession>A0A8J2LR86</accession>
<dbReference type="Proteomes" id="UP000708208">
    <property type="component" value="Unassembled WGS sequence"/>
</dbReference>
<dbReference type="EMBL" id="CAJVCH010544709">
    <property type="protein sequence ID" value="CAG7827749.1"/>
    <property type="molecule type" value="Genomic_DNA"/>
</dbReference>